<dbReference type="InterPro" id="IPR011060">
    <property type="entry name" value="RibuloseP-bd_barrel"/>
</dbReference>
<comment type="caution">
    <text evidence="11">The sequence shown here is derived from an EMBL/GenBank/DDBJ whole genome shotgun (WGS) entry which is preliminary data.</text>
</comment>
<dbReference type="InterPro" id="IPR013785">
    <property type="entry name" value="Aldolase_TIM"/>
</dbReference>
<feature type="active site" description="Proton acceptor" evidence="9">
    <location>
        <position position="47"/>
    </location>
</feature>
<name>A0A848GTA2_9BACT</name>
<keyword evidence="12" id="KW-1185">Reference proteome</keyword>
<dbReference type="InterPro" id="IPR018204">
    <property type="entry name" value="Trp_synthase_alpha_AS"/>
</dbReference>
<dbReference type="CDD" id="cd04724">
    <property type="entry name" value="Tryptophan_synthase_alpha"/>
    <property type="match status" value="1"/>
</dbReference>
<reference evidence="11 12" key="1">
    <citation type="submission" date="2020-04" db="EMBL/GenBank/DDBJ databases">
        <title>Chitinophaga sp. G-6-1-13 sp. nov., isolated from soil.</title>
        <authorList>
            <person name="Dahal R.H."/>
            <person name="Chaudhary D.K."/>
        </authorList>
    </citation>
    <scope>NUCLEOTIDE SEQUENCE [LARGE SCALE GENOMIC DNA]</scope>
    <source>
        <strain evidence="11 12">G-6-1-13</strain>
    </source>
</reference>
<dbReference type="RefSeq" id="WP_169228635.1">
    <property type="nucleotide sequence ID" value="NZ_JABBGC010000004.1"/>
</dbReference>
<dbReference type="EC" id="4.2.1.20" evidence="9"/>
<comment type="pathway">
    <text evidence="2 9">Amino-acid biosynthesis; L-tryptophan biosynthesis; L-tryptophan from chorismate: step 5/5.</text>
</comment>
<gene>
    <name evidence="9" type="primary">trpA</name>
    <name evidence="11" type="ORF">HHL17_30700</name>
</gene>
<evidence type="ECO:0000256" key="9">
    <source>
        <dbReference type="HAMAP-Rule" id="MF_00131"/>
    </source>
</evidence>
<evidence type="ECO:0000256" key="1">
    <source>
        <dbReference type="ARBA" id="ARBA00003365"/>
    </source>
</evidence>
<evidence type="ECO:0000256" key="6">
    <source>
        <dbReference type="ARBA" id="ARBA00023141"/>
    </source>
</evidence>
<dbReference type="UniPathway" id="UPA00035">
    <property type="reaction ID" value="UER00044"/>
</dbReference>
<evidence type="ECO:0000256" key="10">
    <source>
        <dbReference type="RuleBase" id="RU003662"/>
    </source>
</evidence>
<dbReference type="InterPro" id="IPR002028">
    <property type="entry name" value="Trp_synthase_suA"/>
</dbReference>
<dbReference type="Pfam" id="PF00290">
    <property type="entry name" value="Trp_syntA"/>
    <property type="match status" value="1"/>
</dbReference>
<dbReference type="HAMAP" id="MF_00131">
    <property type="entry name" value="Trp_synth_alpha"/>
    <property type="match status" value="1"/>
</dbReference>
<evidence type="ECO:0000313" key="11">
    <source>
        <dbReference type="EMBL" id="NML41594.1"/>
    </source>
</evidence>
<accession>A0A848GTA2</accession>
<evidence type="ECO:0000256" key="4">
    <source>
        <dbReference type="ARBA" id="ARBA00022605"/>
    </source>
</evidence>
<evidence type="ECO:0000256" key="8">
    <source>
        <dbReference type="ARBA" id="ARBA00049047"/>
    </source>
</evidence>
<proteinExistence type="inferred from homology"/>
<comment type="similarity">
    <text evidence="9 10">Belongs to the TrpA family.</text>
</comment>
<dbReference type="SUPFAM" id="SSF51366">
    <property type="entry name" value="Ribulose-phoshate binding barrel"/>
    <property type="match status" value="1"/>
</dbReference>
<dbReference type="FunFam" id="3.20.20.70:FF:000037">
    <property type="entry name" value="Tryptophan synthase alpha chain"/>
    <property type="match status" value="1"/>
</dbReference>
<keyword evidence="5 9" id="KW-0822">Tryptophan biosynthesis</keyword>
<dbReference type="GO" id="GO:0005829">
    <property type="term" value="C:cytosol"/>
    <property type="evidence" value="ECO:0007669"/>
    <property type="project" value="TreeGrafter"/>
</dbReference>
<dbReference type="PROSITE" id="PS00167">
    <property type="entry name" value="TRP_SYNTHASE_ALPHA"/>
    <property type="match status" value="1"/>
</dbReference>
<keyword evidence="7 9" id="KW-0456">Lyase</keyword>
<evidence type="ECO:0000256" key="5">
    <source>
        <dbReference type="ARBA" id="ARBA00022822"/>
    </source>
</evidence>
<dbReference type="AlphaFoldDB" id="A0A848GTA2"/>
<dbReference type="GO" id="GO:0004834">
    <property type="term" value="F:tryptophan synthase activity"/>
    <property type="evidence" value="ECO:0007669"/>
    <property type="project" value="UniProtKB-UniRule"/>
</dbReference>
<dbReference type="PANTHER" id="PTHR43406">
    <property type="entry name" value="TRYPTOPHAN SYNTHASE, ALPHA CHAIN"/>
    <property type="match status" value="1"/>
</dbReference>
<sequence length="257" mass="28404">MQNRIDQLFAAKQTGVLNIYCTAGYPELNDTLPVMTALQQHGADLIELGVPFSDPLADGPVIQDSGTRALKNGMSLHKLFEQLEGFRERIHVPVILMGYFNPVLVYGVEAFVKKCAEVGVDGVILPDLPKAEYEAEYKTIFEKYNVSLVFLVTPETSDERIHQLDNLSKGFLYAVSSSSTTGKDKDMSHQQAYFERLQQLKLKNPVLIGFGIKDKATFDTACRYTNGAIIGTAFIKALGEGKDIDSTVRTFIGAIKN</sequence>
<comment type="catalytic activity">
    <reaction evidence="8 9">
        <text>(1S,2R)-1-C-(indol-3-yl)glycerol 3-phosphate + L-serine = D-glyceraldehyde 3-phosphate + L-tryptophan + H2O</text>
        <dbReference type="Rhea" id="RHEA:10532"/>
        <dbReference type="ChEBI" id="CHEBI:15377"/>
        <dbReference type="ChEBI" id="CHEBI:33384"/>
        <dbReference type="ChEBI" id="CHEBI:57912"/>
        <dbReference type="ChEBI" id="CHEBI:58866"/>
        <dbReference type="ChEBI" id="CHEBI:59776"/>
        <dbReference type="EC" id="4.2.1.20"/>
    </reaction>
</comment>
<dbReference type="NCBIfam" id="TIGR00262">
    <property type="entry name" value="trpA"/>
    <property type="match status" value="1"/>
</dbReference>
<dbReference type="Proteomes" id="UP000583266">
    <property type="component" value="Unassembled WGS sequence"/>
</dbReference>
<evidence type="ECO:0000256" key="7">
    <source>
        <dbReference type="ARBA" id="ARBA00023239"/>
    </source>
</evidence>
<keyword evidence="6 9" id="KW-0057">Aromatic amino acid biosynthesis</keyword>
<comment type="function">
    <text evidence="1 9">The alpha subunit is responsible for the aldol cleavage of indoleglycerol phosphate to indole and glyceraldehyde 3-phosphate.</text>
</comment>
<evidence type="ECO:0000256" key="3">
    <source>
        <dbReference type="ARBA" id="ARBA00011270"/>
    </source>
</evidence>
<protein>
    <recommendedName>
        <fullName evidence="9">Tryptophan synthase alpha chain</fullName>
        <ecNumber evidence="9">4.2.1.20</ecNumber>
    </recommendedName>
</protein>
<evidence type="ECO:0000313" key="12">
    <source>
        <dbReference type="Proteomes" id="UP000583266"/>
    </source>
</evidence>
<feature type="active site" description="Proton acceptor" evidence="9">
    <location>
        <position position="58"/>
    </location>
</feature>
<organism evidence="11 12">
    <name type="scientific">Chitinophaga fulva</name>
    <dbReference type="NCBI Taxonomy" id="2728842"/>
    <lineage>
        <taxon>Bacteria</taxon>
        <taxon>Pseudomonadati</taxon>
        <taxon>Bacteroidota</taxon>
        <taxon>Chitinophagia</taxon>
        <taxon>Chitinophagales</taxon>
        <taxon>Chitinophagaceae</taxon>
        <taxon>Chitinophaga</taxon>
    </lineage>
</organism>
<comment type="subunit">
    <text evidence="3 9">Tetramer of two alpha and two beta chains.</text>
</comment>
<dbReference type="Gene3D" id="3.20.20.70">
    <property type="entry name" value="Aldolase class I"/>
    <property type="match status" value="1"/>
</dbReference>
<dbReference type="PANTHER" id="PTHR43406:SF1">
    <property type="entry name" value="TRYPTOPHAN SYNTHASE ALPHA CHAIN, CHLOROPLASTIC"/>
    <property type="match status" value="1"/>
</dbReference>
<keyword evidence="4 9" id="KW-0028">Amino-acid biosynthesis</keyword>
<dbReference type="EMBL" id="JABBGC010000004">
    <property type="protein sequence ID" value="NML41594.1"/>
    <property type="molecule type" value="Genomic_DNA"/>
</dbReference>
<evidence type="ECO:0000256" key="2">
    <source>
        <dbReference type="ARBA" id="ARBA00004733"/>
    </source>
</evidence>